<dbReference type="Gene3D" id="3.10.20.90">
    <property type="entry name" value="Phosphatidylinositol 3-kinase Catalytic Subunit, Chain A, domain 1"/>
    <property type="match status" value="1"/>
</dbReference>
<keyword evidence="1" id="KW-0833">Ubl conjugation pathway</keyword>
<dbReference type="InterPro" id="IPR001012">
    <property type="entry name" value="UBX_dom"/>
</dbReference>
<name>A0A8S9LCW3_BRACR</name>
<dbReference type="InterPro" id="IPR029071">
    <property type="entry name" value="Ubiquitin-like_domsf"/>
</dbReference>
<gene>
    <name evidence="4" type="ORF">F2Q70_00027036</name>
</gene>
<organism evidence="4">
    <name type="scientific">Brassica cretica</name>
    <name type="common">Mustard</name>
    <dbReference type="NCBI Taxonomy" id="69181"/>
    <lineage>
        <taxon>Eukaryota</taxon>
        <taxon>Viridiplantae</taxon>
        <taxon>Streptophyta</taxon>
        <taxon>Embryophyta</taxon>
        <taxon>Tracheophyta</taxon>
        <taxon>Spermatophyta</taxon>
        <taxon>Magnoliopsida</taxon>
        <taxon>eudicotyledons</taxon>
        <taxon>Gunneridae</taxon>
        <taxon>Pentapetalae</taxon>
        <taxon>rosids</taxon>
        <taxon>malvids</taxon>
        <taxon>Brassicales</taxon>
        <taxon>Brassicaceae</taxon>
        <taxon>Brassiceae</taxon>
        <taxon>Brassica</taxon>
    </lineage>
</organism>
<comment type="caution">
    <text evidence="4">The sequence shown here is derived from an EMBL/GenBank/DDBJ whole genome shotgun (WGS) entry which is preliminary data.</text>
</comment>
<feature type="domain" description="UBX" evidence="3">
    <location>
        <begin position="155"/>
        <end position="235"/>
    </location>
</feature>
<protein>
    <recommendedName>
        <fullName evidence="3">UBX domain-containing protein</fullName>
    </recommendedName>
</protein>
<sequence>MLKIRLFPDLSAKHPAKDSSSAIIFPKDIRASMKEFDQQIEPKGVAIYSEKVKLSLNPPNSQTAEPLSVLESKAPPCTSTRLPPPVDYADVREPSHTLPPGTRRVKPSTTVFQTTAPFVSPPHQGVDPNQRRVPTSFTRRRHGENATDLKNGKLDLGVSSALNADLPYSHRSTRRFLKSEPYLLLWSFCDSLLEESEINAFKLVHAIPGDSKTLDYRLYATFEESGLANSMISVLSK</sequence>
<evidence type="ECO:0000256" key="1">
    <source>
        <dbReference type="ARBA" id="ARBA00022786"/>
    </source>
</evidence>
<reference evidence="4" key="1">
    <citation type="submission" date="2019-12" db="EMBL/GenBank/DDBJ databases">
        <title>Genome sequencing and annotation of Brassica cretica.</title>
        <authorList>
            <person name="Studholme D.J."/>
            <person name="Sarris P.F."/>
        </authorList>
    </citation>
    <scope>NUCLEOTIDE SEQUENCE</scope>
    <source>
        <strain evidence="4">PFS-102/07</strain>
        <tissue evidence="4">Leaf</tissue>
    </source>
</reference>
<dbReference type="SUPFAM" id="SSF54236">
    <property type="entry name" value="Ubiquitin-like"/>
    <property type="match status" value="1"/>
</dbReference>
<dbReference type="EMBL" id="QGKY02000094">
    <property type="protein sequence ID" value="KAF2605314.1"/>
    <property type="molecule type" value="Genomic_DNA"/>
</dbReference>
<evidence type="ECO:0000313" key="4">
    <source>
        <dbReference type="EMBL" id="KAF2605314.1"/>
    </source>
</evidence>
<dbReference type="AlphaFoldDB" id="A0A8S9LCW3"/>
<evidence type="ECO:0000256" key="2">
    <source>
        <dbReference type="SAM" id="MobiDB-lite"/>
    </source>
</evidence>
<feature type="region of interest" description="Disordered" evidence="2">
    <location>
        <begin position="58"/>
        <end position="106"/>
    </location>
</feature>
<evidence type="ECO:0000259" key="3">
    <source>
        <dbReference type="PROSITE" id="PS50033"/>
    </source>
</evidence>
<proteinExistence type="predicted"/>
<accession>A0A8S9LCW3</accession>
<dbReference type="PROSITE" id="PS50033">
    <property type="entry name" value="UBX"/>
    <property type="match status" value="1"/>
</dbReference>